<reference evidence="2" key="3">
    <citation type="submission" date="2015-06" db="UniProtKB">
        <authorList>
            <consortium name="EnsemblMetazoa"/>
        </authorList>
    </citation>
    <scope>IDENTIFICATION</scope>
</reference>
<name>T1FJH5_HELRO</name>
<reference evidence="3" key="1">
    <citation type="submission" date="2012-12" db="EMBL/GenBank/DDBJ databases">
        <authorList>
            <person name="Hellsten U."/>
            <person name="Grimwood J."/>
            <person name="Chapman J.A."/>
            <person name="Shapiro H."/>
            <person name="Aerts A."/>
            <person name="Otillar R.P."/>
            <person name="Terry A.Y."/>
            <person name="Boore J.L."/>
            <person name="Simakov O."/>
            <person name="Marletaz F."/>
            <person name="Cho S.-J."/>
            <person name="Edsinger-Gonzales E."/>
            <person name="Havlak P."/>
            <person name="Kuo D.-H."/>
            <person name="Larsson T."/>
            <person name="Lv J."/>
            <person name="Arendt D."/>
            <person name="Savage R."/>
            <person name="Osoegawa K."/>
            <person name="de Jong P."/>
            <person name="Lindberg D.R."/>
            <person name="Seaver E.C."/>
            <person name="Weisblat D.A."/>
            <person name="Putnam N.H."/>
            <person name="Grigoriev I.V."/>
            <person name="Rokhsar D.S."/>
        </authorList>
    </citation>
    <scope>NUCLEOTIDE SEQUENCE</scope>
</reference>
<dbReference type="KEGG" id="hro:HELRODRAFT_183346"/>
<dbReference type="GeneID" id="20208974"/>
<dbReference type="EMBL" id="AMQM01008721">
    <property type="status" value="NOT_ANNOTATED_CDS"/>
    <property type="molecule type" value="Genomic_DNA"/>
</dbReference>
<evidence type="ECO:0000313" key="2">
    <source>
        <dbReference type="EnsemblMetazoa" id="HelroP183346"/>
    </source>
</evidence>
<proteinExistence type="predicted"/>
<dbReference type="CTD" id="20208974"/>
<dbReference type="InParanoid" id="T1FJH5"/>
<accession>T1FJH5</accession>
<dbReference type="RefSeq" id="XP_009010622.1">
    <property type="nucleotide sequence ID" value="XM_009012374.1"/>
</dbReference>
<keyword evidence="3" id="KW-1185">Reference proteome</keyword>
<reference evidence="1 3" key="2">
    <citation type="journal article" date="2013" name="Nature">
        <title>Insights into bilaterian evolution from three spiralian genomes.</title>
        <authorList>
            <person name="Simakov O."/>
            <person name="Marletaz F."/>
            <person name="Cho S.J."/>
            <person name="Edsinger-Gonzales E."/>
            <person name="Havlak P."/>
            <person name="Hellsten U."/>
            <person name="Kuo D.H."/>
            <person name="Larsson T."/>
            <person name="Lv J."/>
            <person name="Arendt D."/>
            <person name="Savage R."/>
            <person name="Osoegawa K."/>
            <person name="de Jong P."/>
            <person name="Grimwood J."/>
            <person name="Chapman J.A."/>
            <person name="Shapiro H."/>
            <person name="Aerts A."/>
            <person name="Otillar R.P."/>
            <person name="Terry A.Y."/>
            <person name="Boore J.L."/>
            <person name="Grigoriev I.V."/>
            <person name="Lindberg D.R."/>
            <person name="Seaver E.C."/>
            <person name="Weisblat D.A."/>
            <person name="Putnam N.H."/>
            <person name="Rokhsar D.S."/>
        </authorList>
    </citation>
    <scope>NUCLEOTIDE SEQUENCE</scope>
</reference>
<evidence type="ECO:0000313" key="3">
    <source>
        <dbReference type="Proteomes" id="UP000015101"/>
    </source>
</evidence>
<dbReference type="EMBL" id="KB095836">
    <property type="protein sequence ID" value="ESO11241.1"/>
    <property type="molecule type" value="Genomic_DNA"/>
</dbReference>
<evidence type="ECO:0000313" key="1">
    <source>
        <dbReference type="EMBL" id="ESO11241.1"/>
    </source>
</evidence>
<dbReference type="AlphaFoldDB" id="T1FJH5"/>
<protein>
    <submittedName>
        <fullName evidence="1 2">Uncharacterized protein</fullName>
    </submittedName>
</protein>
<organism evidence="2 3">
    <name type="scientific">Helobdella robusta</name>
    <name type="common">Californian leech</name>
    <dbReference type="NCBI Taxonomy" id="6412"/>
    <lineage>
        <taxon>Eukaryota</taxon>
        <taxon>Metazoa</taxon>
        <taxon>Spiralia</taxon>
        <taxon>Lophotrochozoa</taxon>
        <taxon>Annelida</taxon>
        <taxon>Clitellata</taxon>
        <taxon>Hirudinea</taxon>
        <taxon>Rhynchobdellida</taxon>
        <taxon>Glossiphoniidae</taxon>
        <taxon>Helobdella</taxon>
    </lineage>
</organism>
<dbReference type="EnsemblMetazoa" id="HelroT183346">
    <property type="protein sequence ID" value="HelroP183346"/>
    <property type="gene ID" value="HelroG183346"/>
</dbReference>
<sequence>MRIIVSRDIESCFWPMKEFEISVNFSCQFNRLHSLDDYAFVYGDADAFRLGYFSAKNISNCMPIYETFNAAWRVMSQEDANYVFKYEDYRTAFFQDPKNERFRFKFYTAFHSSRCLEKYPHS</sequence>
<dbReference type="HOGENOM" id="CLU_2029175_0_0_1"/>
<dbReference type="Proteomes" id="UP000015101">
    <property type="component" value="Unassembled WGS sequence"/>
</dbReference>
<gene>
    <name evidence="2" type="primary">20208974</name>
    <name evidence="1" type="ORF">HELRODRAFT_183346</name>
</gene>